<dbReference type="InterPro" id="IPR017972">
    <property type="entry name" value="Cyt_P450_CS"/>
</dbReference>
<dbReference type="GO" id="GO:0020037">
    <property type="term" value="F:heme binding"/>
    <property type="evidence" value="ECO:0007669"/>
    <property type="project" value="InterPro"/>
</dbReference>
<dbReference type="GO" id="GO:0004497">
    <property type="term" value="F:monooxygenase activity"/>
    <property type="evidence" value="ECO:0007669"/>
    <property type="project" value="UniProtKB-KW"/>
</dbReference>
<dbReference type="PROSITE" id="PS00086">
    <property type="entry name" value="CYTOCHROME_P450"/>
    <property type="match status" value="1"/>
</dbReference>
<comment type="cofactor">
    <cofactor evidence="7">
        <name>heme</name>
        <dbReference type="ChEBI" id="CHEBI:30413"/>
    </cofactor>
</comment>
<evidence type="ECO:0000256" key="3">
    <source>
        <dbReference type="ARBA" id="ARBA00022723"/>
    </source>
</evidence>
<accession>A0AAV6Y6X5</accession>
<dbReference type="PRINTS" id="PR00463">
    <property type="entry name" value="EP450I"/>
</dbReference>
<name>A0AAV6Y6X5_9LAMI</name>
<dbReference type="AlphaFoldDB" id="A0AAV6Y6X5"/>
<protein>
    <recommendedName>
        <fullName evidence="11">Cytochrome P450</fullName>
    </recommendedName>
</protein>
<evidence type="ECO:0008006" key="11">
    <source>
        <dbReference type="Google" id="ProtNLM"/>
    </source>
</evidence>
<evidence type="ECO:0000256" key="5">
    <source>
        <dbReference type="ARBA" id="ARBA00023004"/>
    </source>
</evidence>
<comment type="similarity">
    <text evidence="8">Belongs to the cytochrome P450 family.</text>
</comment>
<sequence length="196" mass="22284">MFLAGTETSTLTIQWAMPLLLSHPKAMHELRQEIDDNVGHNRLINDFDLSELLYLRCVINETLRLYPPVPLLLPHFSSQNSIVVRNNVPKGTILLVNAWAMHRDPKLWDEHEPDKFNLERFQTIQLEKESYKFVSFGIGRRACPGAVPTSYLVALKILGGLLSCLHVAFQPWWGAYDAIHDISHSLPCGFSMVSYG</sequence>
<dbReference type="GO" id="GO:0016705">
    <property type="term" value="F:oxidoreductase activity, acting on paired donors, with incorporation or reduction of molecular oxygen"/>
    <property type="evidence" value="ECO:0007669"/>
    <property type="project" value="InterPro"/>
</dbReference>
<dbReference type="InterPro" id="IPR036396">
    <property type="entry name" value="Cyt_P450_sf"/>
</dbReference>
<evidence type="ECO:0000256" key="6">
    <source>
        <dbReference type="ARBA" id="ARBA00023033"/>
    </source>
</evidence>
<keyword evidence="4 8" id="KW-0560">Oxidoreductase</keyword>
<dbReference type="InterPro" id="IPR001128">
    <property type="entry name" value="Cyt_P450"/>
</dbReference>
<dbReference type="GO" id="GO:0005506">
    <property type="term" value="F:iron ion binding"/>
    <property type="evidence" value="ECO:0007669"/>
    <property type="project" value="InterPro"/>
</dbReference>
<evidence type="ECO:0000256" key="4">
    <source>
        <dbReference type="ARBA" id="ARBA00023002"/>
    </source>
</evidence>
<organism evidence="9 10">
    <name type="scientific">Buddleja alternifolia</name>
    <dbReference type="NCBI Taxonomy" id="168488"/>
    <lineage>
        <taxon>Eukaryota</taxon>
        <taxon>Viridiplantae</taxon>
        <taxon>Streptophyta</taxon>
        <taxon>Embryophyta</taxon>
        <taxon>Tracheophyta</taxon>
        <taxon>Spermatophyta</taxon>
        <taxon>Magnoliopsida</taxon>
        <taxon>eudicotyledons</taxon>
        <taxon>Gunneridae</taxon>
        <taxon>Pentapetalae</taxon>
        <taxon>asterids</taxon>
        <taxon>lamiids</taxon>
        <taxon>Lamiales</taxon>
        <taxon>Scrophulariaceae</taxon>
        <taxon>Buddlejeae</taxon>
        <taxon>Buddleja</taxon>
    </lineage>
</organism>
<dbReference type="Pfam" id="PF00067">
    <property type="entry name" value="p450"/>
    <property type="match status" value="1"/>
</dbReference>
<dbReference type="SUPFAM" id="SSF48264">
    <property type="entry name" value="Cytochrome P450"/>
    <property type="match status" value="1"/>
</dbReference>
<reference evidence="9" key="1">
    <citation type="submission" date="2019-10" db="EMBL/GenBank/DDBJ databases">
        <authorList>
            <person name="Zhang R."/>
            <person name="Pan Y."/>
            <person name="Wang J."/>
            <person name="Ma R."/>
            <person name="Yu S."/>
        </authorList>
    </citation>
    <scope>NUCLEOTIDE SEQUENCE</scope>
    <source>
        <strain evidence="9">LA-IB0</strain>
        <tissue evidence="9">Leaf</tissue>
    </source>
</reference>
<keyword evidence="10" id="KW-1185">Reference proteome</keyword>
<keyword evidence="3 7" id="KW-0479">Metal-binding</keyword>
<dbReference type="InterPro" id="IPR002401">
    <property type="entry name" value="Cyt_P450_E_grp-I"/>
</dbReference>
<feature type="binding site" description="axial binding residue" evidence="7">
    <location>
        <position position="143"/>
    </location>
    <ligand>
        <name>heme</name>
        <dbReference type="ChEBI" id="CHEBI:30413"/>
    </ligand>
    <ligandPart>
        <name>Fe</name>
        <dbReference type="ChEBI" id="CHEBI:18248"/>
    </ligandPart>
</feature>
<dbReference type="Gene3D" id="1.10.630.10">
    <property type="entry name" value="Cytochrome P450"/>
    <property type="match status" value="1"/>
</dbReference>
<proteinExistence type="inferred from homology"/>
<keyword evidence="5 7" id="KW-0408">Iron</keyword>
<evidence type="ECO:0000313" key="9">
    <source>
        <dbReference type="EMBL" id="KAG8390926.1"/>
    </source>
</evidence>
<evidence type="ECO:0000256" key="2">
    <source>
        <dbReference type="ARBA" id="ARBA00022617"/>
    </source>
</evidence>
<keyword evidence="6 8" id="KW-0503">Monooxygenase</keyword>
<evidence type="ECO:0000313" key="10">
    <source>
        <dbReference type="Proteomes" id="UP000826271"/>
    </source>
</evidence>
<dbReference type="PANTHER" id="PTHR47947">
    <property type="entry name" value="CYTOCHROME P450 82C3-RELATED"/>
    <property type="match status" value="1"/>
</dbReference>
<dbReference type="Proteomes" id="UP000826271">
    <property type="component" value="Unassembled WGS sequence"/>
</dbReference>
<comment type="subcellular location">
    <subcellularLocation>
        <location evidence="1">Membrane</location>
        <topology evidence="1">Single-pass membrane protein</topology>
    </subcellularLocation>
</comment>
<comment type="caution">
    <text evidence="9">The sequence shown here is derived from an EMBL/GenBank/DDBJ whole genome shotgun (WGS) entry which is preliminary data.</text>
</comment>
<dbReference type="GO" id="GO:0016020">
    <property type="term" value="C:membrane"/>
    <property type="evidence" value="ECO:0007669"/>
    <property type="project" value="UniProtKB-SubCell"/>
</dbReference>
<dbReference type="PRINTS" id="PR00385">
    <property type="entry name" value="P450"/>
</dbReference>
<evidence type="ECO:0000256" key="8">
    <source>
        <dbReference type="RuleBase" id="RU000461"/>
    </source>
</evidence>
<gene>
    <name evidence="9" type="ORF">BUALT_Bualt01G0134400</name>
</gene>
<dbReference type="EMBL" id="WHWC01000001">
    <property type="protein sequence ID" value="KAG8390926.1"/>
    <property type="molecule type" value="Genomic_DNA"/>
</dbReference>
<keyword evidence="2 7" id="KW-0349">Heme</keyword>
<dbReference type="InterPro" id="IPR050651">
    <property type="entry name" value="Plant_Cytochrome_P450_Monoox"/>
</dbReference>
<evidence type="ECO:0000256" key="7">
    <source>
        <dbReference type="PIRSR" id="PIRSR602401-1"/>
    </source>
</evidence>
<dbReference type="PANTHER" id="PTHR47947:SF13">
    <property type="entry name" value="CYTOCHROME P450, FAMILY 81, SUBFAMILY K, POLYPEPTIDE 1-RELATED"/>
    <property type="match status" value="1"/>
</dbReference>
<evidence type="ECO:0000256" key="1">
    <source>
        <dbReference type="ARBA" id="ARBA00004167"/>
    </source>
</evidence>